<dbReference type="SFLD" id="SFLDG00180">
    <property type="entry name" value="muconate_cycloisomerase"/>
    <property type="match status" value="2"/>
</dbReference>
<dbReference type="SFLD" id="SFLDS00001">
    <property type="entry name" value="Enolase"/>
    <property type="match status" value="2"/>
</dbReference>
<dbReference type="Pfam" id="PF02746">
    <property type="entry name" value="MR_MLE_N"/>
    <property type="match status" value="1"/>
</dbReference>
<comment type="cofactor">
    <cofactor evidence="7 8">
        <name>Mg(2+)</name>
        <dbReference type="ChEBI" id="CHEBI:18420"/>
    </cofactor>
    <text evidence="7 8">Binds 1 Mg(2+) ion per subunit.</text>
</comment>
<dbReference type="SFLD" id="SFLDF00009">
    <property type="entry name" value="o-succinylbenzoate_synthase"/>
    <property type="match status" value="1"/>
</dbReference>
<evidence type="ECO:0000256" key="6">
    <source>
        <dbReference type="PIRSR" id="PIRSR634603-2"/>
    </source>
</evidence>
<dbReference type="InterPro" id="IPR036849">
    <property type="entry name" value="Enolase-like_C_sf"/>
</dbReference>
<dbReference type="Gene3D" id="3.30.390.10">
    <property type="entry name" value="Enolase-like, N-terminal domain"/>
    <property type="match status" value="1"/>
</dbReference>
<dbReference type="SMART" id="SM00922">
    <property type="entry name" value="MR_MLE"/>
    <property type="match status" value="1"/>
</dbReference>
<dbReference type="SFLD" id="SFLDF00010">
    <property type="entry name" value="dipeptide_epimerase"/>
    <property type="match status" value="1"/>
</dbReference>
<evidence type="ECO:0000259" key="9">
    <source>
        <dbReference type="SMART" id="SM00922"/>
    </source>
</evidence>
<dbReference type="Pfam" id="PF13378">
    <property type="entry name" value="MR_MLE_C"/>
    <property type="match status" value="1"/>
</dbReference>
<dbReference type="FunFam" id="3.30.390.10:FF:000009">
    <property type="entry name" value="Hydrophobic dipeptide epimerase"/>
    <property type="match status" value="1"/>
</dbReference>
<keyword evidence="4 8" id="KW-0413">Isomerase</keyword>
<organism evidence="10 11">
    <name type="scientific">Fusobacterium nucleatum subsp. polymorphum</name>
    <name type="common">Fusobacterium polymorphum</name>
    <dbReference type="NCBI Taxonomy" id="76857"/>
    <lineage>
        <taxon>Bacteria</taxon>
        <taxon>Fusobacteriati</taxon>
        <taxon>Fusobacteriota</taxon>
        <taxon>Fusobacteriia</taxon>
        <taxon>Fusobacteriales</taxon>
        <taxon>Fusobacteriaceae</taxon>
        <taxon>Fusobacterium</taxon>
    </lineage>
</organism>
<evidence type="ECO:0000256" key="4">
    <source>
        <dbReference type="ARBA" id="ARBA00023235"/>
    </source>
</evidence>
<feature type="active site" description="Proton acceptor; specific for (S)-substrate epimerization" evidence="5">
    <location>
        <position position="279"/>
    </location>
</feature>
<protein>
    <recommendedName>
        <fullName evidence="8">Dipeptide epimerase</fullName>
        <ecNumber evidence="8">5.1.1.-</ecNumber>
    </recommendedName>
</protein>
<dbReference type="SUPFAM" id="SSF51604">
    <property type="entry name" value="Enolase C-terminal domain-like"/>
    <property type="match status" value="1"/>
</dbReference>
<keyword evidence="2 7" id="KW-0479">Metal-binding</keyword>
<feature type="binding site" evidence="7">
    <location>
        <position position="255"/>
    </location>
    <ligand>
        <name>Mg(2+)</name>
        <dbReference type="ChEBI" id="CHEBI:18420"/>
    </ligand>
</feature>
<keyword evidence="3 7" id="KW-0460">Magnesium</keyword>
<evidence type="ECO:0000256" key="7">
    <source>
        <dbReference type="PIRSR" id="PIRSR634603-3"/>
    </source>
</evidence>
<dbReference type="InterPro" id="IPR029017">
    <property type="entry name" value="Enolase-like_N"/>
</dbReference>
<dbReference type="Gene3D" id="3.20.20.120">
    <property type="entry name" value="Enolase-like C-terminal domain"/>
    <property type="match status" value="1"/>
</dbReference>
<dbReference type="Proteomes" id="UP000196759">
    <property type="component" value="Chromosome"/>
</dbReference>
<dbReference type="SUPFAM" id="SSF54826">
    <property type="entry name" value="Enolase N-terminal domain-like"/>
    <property type="match status" value="1"/>
</dbReference>
<keyword evidence="11" id="KW-1185">Reference proteome</keyword>
<name>A0A1Z3CIV0_FUSNP</name>
<accession>A0A1Z3CIV0</accession>
<dbReference type="GO" id="GO:0046872">
    <property type="term" value="F:metal ion binding"/>
    <property type="evidence" value="ECO:0007669"/>
    <property type="project" value="UniProtKB-KW"/>
</dbReference>
<feature type="binding site" evidence="6">
    <location>
        <position position="332"/>
    </location>
    <ligand>
        <name>substrate</name>
    </ligand>
</feature>
<dbReference type="EC" id="5.1.1.-" evidence="8"/>
<dbReference type="InterPro" id="IPR034603">
    <property type="entry name" value="Dipeptide_epimerase"/>
</dbReference>
<dbReference type="PANTHER" id="PTHR48073">
    <property type="entry name" value="O-SUCCINYLBENZOATE SYNTHASE-RELATED"/>
    <property type="match status" value="1"/>
</dbReference>
<dbReference type="GO" id="GO:0016855">
    <property type="term" value="F:racemase and epimerase activity, acting on amino acids and derivatives"/>
    <property type="evidence" value="ECO:0007669"/>
    <property type="project" value="UniProtKB-UniRule"/>
</dbReference>
<evidence type="ECO:0000256" key="8">
    <source>
        <dbReference type="RuleBase" id="RU366006"/>
    </source>
</evidence>
<dbReference type="InterPro" id="IPR013342">
    <property type="entry name" value="Mandelate_racemase_C"/>
</dbReference>
<feature type="binding site" evidence="7">
    <location>
        <position position="202"/>
    </location>
    <ligand>
        <name>Mg(2+)</name>
        <dbReference type="ChEBI" id="CHEBI:18420"/>
    </ligand>
</feature>
<feature type="binding site" evidence="6">
    <location>
        <position position="334"/>
    </location>
    <ligand>
        <name>substrate</name>
    </ligand>
</feature>
<reference evidence="10 11" key="1">
    <citation type="submission" date="2017-06" db="EMBL/GenBank/DDBJ databases">
        <title>Draft genome sequence of Fusobacterium nucleatum subsp. polymorphum KCOM 1260 (=ChDC F218).</title>
        <authorList>
            <person name="Kook J.-K."/>
            <person name="Park S.-N."/>
            <person name="Lim Y.K."/>
            <person name="Roh H."/>
        </authorList>
    </citation>
    <scope>NUCLEOTIDE SEQUENCE [LARGE SCALE GENOMIC DNA]</scope>
    <source>
        <strain evidence="11">KCOM 1260 (ChDC F218)</strain>
    </source>
</reference>
<dbReference type="InterPro" id="IPR013341">
    <property type="entry name" value="Mandelate_racemase_N_dom"/>
</dbReference>
<dbReference type="InterPro" id="IPR029065">
    <property type="entry name" value="Enolase_C-like"/>
</dbReference>
<evidence type="ECO:0000256" key="2">
    <source>
        <dbReference type="ARBA" id="ARBA00022723"/>
    </source>
</evidence>
<feature type="domain" description="Mandelate racemase/muconate lactonizing enzyme C-terminal" evidence="9">
    <location>
        <begin position="153"/>
        <end position="251"/>
    </location>
</feature>
<feature type="binding site" evidence="6">
    <location>
        <position position="307"/>
    </location>
    <ligand>
        <name>substrate</name>
    </ligand>
</feature>
<evidence type="ECO:0000256" key="5">
    <source>
        <dbReference type="PIRSR" id="PIRSR634603-1"/>
    </source>
</evidence>
<proteinExistence type="inferred from homology"/>
<sequence>MWTFFLIRRLKIMKITEVKLGIISVPLRVPFKTALRTVNSVEDVIVEIHTDTGNVGYGEAPPTGAITGDTTGAIIGALKDHIIKTLIGKDVDDFENLMKDLNSCIVKNTSAKAAADIALWDLYGQLHRIPVYKLLGGSRNKIVTDITISVNPPQEMARDAINAIKRGYDTLKVKVGIDPTLDVARLSAIREAAGKDCRIRIDANQAWTPKQAIKLLNQMQDKGLDIELVEQPVKAHDFEGLAYVTKYSNVPVLADESVFSPEDAFKILQMKAADLINIKLMKCGGIYNALKIISMAEIVGVECMIGCMLEAKVSVNAAVHLACAKQIITKIDLDGPVLCSEDPIIGGAVFNEKEITVSNDFGLGIRGINGIKYID</sequence>
<dbReference type="AlphaFoldDB" id="A0A1Z3CIV0"/>
<dbReference type="EMBL" id="CP021934">
    <property type="protein sequence ID" value="ASC03511.1"/>
    <property type="molecule type" value="Genomic_DNA"/>
</dbReference>
<evidence type="ECO:0000256" key="1">
    <source>
        <dbReference type="ARBA" id="ARBA00008031"/>
    </source>
</evidence>
<feature type="binding site" evidence="6">
    <location>
        <position position="309"/>
    </location>
    <ligand>
        <name>substrate</name>
    </ligand>
</feature>
<feature type="binding site" evidence="6">
    <location>
        <position position="36"/>
    </location>
    <ligand>
        <name>substrate</name>
    </ligand>
</feature>
<dbReference type="CDD" id="cd03319">
    <property type="entry name" value="L-Ala-DL-Glu_epimerase"/>
    <property type="match status" value="1"/>
</dbReference>
<gene>
    <name evidence="10" type="ORF">CBG50_09630</name>
</gene>
<dbReference type="PANTHER" id="PTHR48073:SF2">
    <property type="entry name" value="O-SUCCINYLBENZOATE SYNTHASE"/>
    <property type="match status" value="1"/>
</dbReference>
<feature type="binding site" evidence="7">
    <location>
        <position position="230"/>
    </location>
    <ligand>
        <name>Mg(2+)</name>
        <dbReference type="ChEBI" id="CHEBI:18420"/>
    </ligand>
</feature>
<evidence type="ECO:0000256" key="3">
    <source>
        <dbReference type="ARBA" id="ARBA00022842"/>
    </source>
</evidence>
<evidence type="ECO:0000313" key="10">
    <source>
        <dbReference type="EMBL" id="ASC03511.1"/>
    </source>
</evidence>
<feature type="binding site" evidence="6">
    <location>
        <position position="147"/>
    </location>
    <ligand>
        <name>substrate</name>
    </ligand>
</feature>
<feature type="binding site" evidence="6">
    <location>
        <position position="172"/>
    </location>
    <ligand>
        <name>substrate</name>
    </ligand>
</feature>
<evidence type="ECO:0000313" key="11">
    <source>
        <dbReference type="Proteomes" id="UP000196759"/>
    </source>
</evidence>
<comment type="similarity">
    <text evidence="1 8">Belongs to the mandelate racemase/muconate lactonizing enzyme family.</text>
</comment>
<feature type="active site" description="Proton acceptor; specific for (R)-substrate epimerization" evidence="5">
    <location>
        <position position="174"/>
    </location>
</feature>